<dbReference type="Gene3D" id="3.20.20.370">
    <property type="entry name" value="Glycoside hydrolase/deacetylase"/>
    <property type="match status" value="1"/>
</dbReference>
<dbReference type="PROSITE" id="PS51677">
    <property type="entry name" value="NODB"/>
    <property type="match status" value="1"/>
</dbReference>
<keyword evidence="5" id="KW-0378">Hydrolase</keyword>
<feature type="domain" description="NodB homology" evidence="8">
    <location>
        <begin position="56"/>
        <end position="236"/>
    </location>
</feature>
<protein>
    <recommendedName>
        <fullName evidence="3">Chitooligosaccharide deacetylase</fullName>
    </recommendedName>
    <alternativeName>
        <fullName evidence="6">Nodulation protein B</fullName>
    </alternativeName>
</protein>
<dbReference type="CDD" id="cd10917">
    <property type="entry name" value="CE4_NodB_like_6s_7s"/>
    <property type="match status" value="1"/>
</dbReference>
<sequence>MIRSLIVAACVSLAAVPVTALACAPDALGTSRTLVLKREGAAYGTAQHGALPLQPGEVVLTFDDGPRAESTPPVLKALADQCVKATFFMVGDNMAKHPDLARQVAAAGHSTAMHSLTHLNMTQLSPDAQAADLKTTQDIYAATFGHAATAYRFPFLAESPTLIEALKAQKITVMSVDLGIDDWLPDQTPDMLTARLLERLKGKGGGIILMHDGQDSTAAALPQMLKALKANGYKVVHIEWEK</sequence>
<dbReference type="RefSeq" id="WP_172961153.1">
    <property type="nucleotide sequence ID" value="NZ_AP018827.1"/>
</dbReference>
<reference evidence="10" key="2">
    <citation type="journal article" date="2017" name="Plant Physiol. Biochem.">
        <title>Differential oxidative and antioxidative response of duckweed Lemna minor toward plant growth promoting/inhibiting bacteria.</title>
        <authorList>
            <person name="Ishizawa H."/>
            <person name="Kuroda M."/>
            <person name="Morikawa M."/>
            <person name="Ike M."/>
        </authorList>
    </citation>
    <scope>NUCLEOTIDE SEQUENCE [LARGE SCALE GENOMIC DNA]</scope>
    <source>
        <strain evidence="10">M6</strain>
    </source>
</reference>
<dbReference type="InterPro" id="IPR002509">
    <property type="entry name" value="NODB_dom"/>
</dbReference>
<dbReference type="InterPro" id="IPR050248">
    <property type="entry name" value="Polysacc_deacetylase_ArnD"/>
</dbReference>
<proteinExistence type="inferred from homology"/>
<evidence type="ECO:0000259" key="8">
    <source>
        <dbReference type="PROSITE" id="PS51677"/>
    </source>
</evidence>
<dbReference type="GO" id="GO:0016810">
    <property type="term" value="F:hydrolase activity, acting on carbon-nitrogen (but not peptide) bonds"/>
    <property type="evidence" value="ECO:0007669"/>
    <property type="project" value="InterPro"/>
</dbReference>
<comment type="similarity">
    <text evidence="2">Belongs to the polysaccharide deacetylase family.</text>
</comment>
<name>A0A3G9G4H3_9CAUL</name>
<dbReference type="Pfam" id="PF01522">
    <property type="entry name" value="Polysacc_deac_1"/>
    <property type="match status" value="1"/>
</dbReference>
<dbReference type="SUPFAM" id="SSF88713">
    <property type="entry name" value="Glycoside hydrolase/deacetylase"/>
    <property type="match status" value="1"/>
</dbReference>
<accession>A0A3G9G4H3</accession>
<dbReference type="PANTHER" id="PTHR10587">
    <property type="entry name" value="GLYCOSYL TRANSFERASE-RELATED"/>
    <property type="match status" value="1"/>
</dbReference>
<evidence type="ECO:0000256" key="6">
    <source>
        <dbReference type="ARBA" id="ARBA00032976"/>
    </source>
</evidence>
<dbReference type="PROSITE" id="PS51257">
    <property type="entry name" value="PROKAR_LIPOPROTEIN"/>
    <property type="match status" value="1"/>
</dbReference>
<dbReference type="GO" id="GO:0016020">
    <property type="term" value="C:membrane"/>
    <property type="evidence" value="ECO:0007669"/>
    <property type="project" value="TreeGrafter"/>
</dbReference>
<dbReference type="AlphaFoldDB" id="A0A3G9G4H3"/>
<evidence type="ECO:0000256" key="1">
    <source>
        <dbReference type="ARBA" id="ARBA00003236"/>
    </source>
</evidence>
<evidence type="ECO:0000256" key="5">
    <source>
        <dbReference type="ARBA" id="ARBA00022801"/>
    </source>
</evidence>
<feature type="signal peptide" evidence="7">
    <location>
        <begin position="1"/>
        <end position="22"/>
    </location>
</feature>
<dbReference type="PANTHER" id="PTHR10587:SF133">
    <property type="entry name" value="CHITIN DEACETYLASE 1-RELATED"/>
    <property type="match status" value="1"/>
</dbReference>
<evidence type="ECO:0000256" key="2">
    <source>
        <dbReference type="ARBA" id="ARBA00010973"/>
    </source>
</evidence>
<evidence type="ECO:0000256" key="3">
    <source>
        <dbReference type="ARBA" id="ARBA00020071"/>
    </source>
</evidence>
<evidence type="ECO:0000256" key="4">
    <source>
        <dbReference type="ARBA" id="ARBA00022723"/>
    </source>
</evidence>
<keyword evidence="4" id="KW-0479">Metal-binding</keyword>
<reference evidence="10" key="1">
    <citation type="journal article" date="2017" name="Biotechnol. Biofuels">
        <title>Evaluation of environmental bacterial communities as a factor affecting the growth of duckweed Lemna minor.</title>
        <authorList>
            <person name="Ishizawa H."/>
            <person name="Kuroda M."/>
            <person name="Morikawa M."/>
            <person name="Ike M."/>
        </authorList>
    </citation>
    <scope>NUCLEOTIDE SEQUENCE [LARGE SCALE GENOMIC DNA]</scope>
    <source>
        <strain evidence="10">M6</strain>
    </source>
</reference>
<comment type="function">
    <text evidence="1">Is involved in generating a small heat-stable compound (Nod), an acylated oligomer of N-acetylglucosamine, that stimulates mitosis in various plant protoplasts.</text>
</comment>
<evidence type="ECO:0000313" key="9">
    <source>
        <dbReference type="EMBL" id="BBF80775.1"/>
    </source>
</evidence>
<feature type="chain" id="PRO_5018038562" description="Chitooligosaccharide deacetylase" evidence="7">
    <location>
        <begin position="23"/>
        <end position="242"/>
    </location>
</feature>
<gene>
    <name evidence="9" type="ORF">EM6_1360</name>
</gene>
<evidence type="ECO:0000256" key="7">
    <source>
        <dbReference type="SAM" id="SignalP"/>
    </source>
</evidence>
<evidence type="ECO:0000313" key="10">
    <source>
        <dbReference type="Proteomes" id="UP000278756"/>
    </source>
</evidence>
<keyword evidence="7" id="KW-0732">Signal</keyword>
<dbReference type="GO" id="GO:0046872">
    <property type="term" value="F:metal ion binding"/>
    <property type="evidence" value="ECO:0007669"/>
    <property type="project" value="UniProtKB-KW"/>
</dbReference>
<organism evidence="9 10">
    <name type="scientific">Asticcacaulis excentricus</name>
    <dbReference type="NCBI Taxonomy" id="78587"/>
    <lineage>
        <taxon>Bacteria</taxon>
        <taxon>Pseudomonadati</taxon>
        <taxon>Pseudomonadota</taxon>
        <taxon>Alphaproteobacteria</taxon>
        <taxon>Caulobacterales</taxon>
        <taxon>Caulobacteraceae</taxon>
        <taxon>Asticcacaulis</taxon>
    </lineage>
</organism>
<dbReference type="EMBL" id="AP018827">
    <property type="protein sequence ID" value="BBF80775.1"/>
    <property type="molecule type" value="Genomic_DNA"/>
</dbReference>
<dbReference type="GO" id="GO:0005975">
    <property type="term" value="P:carbohydrate metabolic process"/>
    <property type="evidence" value="ECO:0007669"/>
    <property type="project" value="InterPro"/>
</dbReference>
<dbReference type="InterPro" id="IPR011330">
    <property type="entry name" value="Glyco_hydro/deAcase_b/a-brl"/>
</dbReference>
<dbReference type="Proteomes" id="UP000278756">
    <property type="component" value="Chromosome 1"/>
</dbReference>